<evidence type="ECO:0000259" key="9">
    <source>
        <dbReference type="PROSITE" id="PS51194"/>
    </source>
</evidence>
<dbReference type="SMART" id="SM00490">
    <property type="entry name" value="HELICc"/>
    <property type="match status" value="1"/>
</dbReference>
<evidence type="ECO:0000256" key="2">
    <source>
        <dbReference type="ARBA" id="ARBA00022801"/>
    </source>
</evidence>
<dbReference type="CDD" id="cd18787">
    <property type="entry name" value="SF2_C_DEAD"/>
    <property type="match status" value="1"/>
</dbReference>
<protein>
    <recommendedName>
        <fullName evidence="6">ATP-dependent RNA helicase</fullName>
        <ecNumber evidence="6">3.6.4.13</ecNumber>
    </recommendedName>
</protein>
<feature type="compositionally biased region" description="Pro residues" evidence="7">
    <location>
        <begin position="1120"/>
        <end position="1134"/>
    </location>
</feature>
<dbReference type="SMART" id="SM00487">
    <property type="entry name" value="DEXDc"/>
    <property type="match status" value="1"/>
</dbReference>
<comment type="catalytic activity">
    <reaction evidence="6">
        <text>ATP + H2O = ADP + phosphate + H(+)</text>
        <dbReference type="Rhea" id="RHEA:13065"/>
        <dbReference type="ChEBI" id="CHEBI:15377"/>
        <dbReference type="ChEBI" id="CHEBI:15378"/>
        <dbReference type="ChEBI" id="CHEBI:30616"/>
        <dbReference type="ChEBI" id="CHEBI:43474"/>
        <dbReference type="ChEBI" id="CHEBI:456216"/>
        <dbReference type="EC" id="3.6.4.13"/>
    </reaction>
</comment>
<feature type="compositionally biased region" description="Polar residues" evidence="7">
    <location>
        <begin position="827"/>
        <end position="839"/>
    </location>
</feature>
<proteinExistence type="inferred from homology"/>
<feature type="domain" description="Helicase ATP-binding" evidence="8">
    <location>
        <begin position="126"/>
        <end position="327"/>
    </location>
</feature>
<dbReference type="AlphaFoldDB" id="A0A9W5T8V9"/>
<dbReference type="InterPro" id="IPR000629">
    <property type="entry name" value="RNA-helicase_DEAD-box_CS"/>
</dbReference>
<dbReference type="SMART" id="SM01178">
    <property type="entry name" value="DUF4217"/>
    <property type="match status" value="1"/>
</dbReference>
<feature type="region of interest" description="Disordered" evidence="7">
    <location>
        <begin position="827"/>
        <end position="849"/>
    </location>
</feature>
<gene>
    <name evidence="10" type="ORF">BaOVIS_005500</name>
</gene>
<keyword evidence="4 6" id="KW-0067">ATP-binding</keyword>
<dbReference type="Pfam" id="PF00271">
    <property type="entry name" value="Helicase_C"/>
    <property type="match status" value="1"/>
</dbReference>
<organism evidence="10 11">
    <name type="scientific">Babesia ovis</name>
    <dbReference type="NCBI Taxonomy" id="5869"/>
    <lineage>
        <taxon>Eukaryota</taxon>
        <taxon>Sar</taxon>
        <taxon>Alveolata</taxon>
        <taxon>Apicomplexa</taxon>
        <taxon>Aconoidasida</taxon>
        <taxon>Piroplasmida</taxon>
        <taxon>Babesiidae</taxon>
        <taxon>Babesia</taxon>
    </lineage>
</organism>
<feature type="region of interest" description="Disordered" evidence="7">
    <location>
        <begin position="902"/>
        <end position="932"/>
    </location>
</feature>
<dbReference type="OrthoDB" id="7396459at2759"/>
<dbReference type="InterPro" id="IPR001650">
    <property type="entry name" value="Helicase_C-like"/>
</dbReference>
<keyword evidence="1 6" id="KW-0547">Nucleotide-binding</keyword>
<name>A0A9W5T8V9_BABOV</name>
<dbReference type="Pfam" id="PF00270">
    <property type="entry name" value="DEAD"/>
    <property type="match status" value="1"/>
</dbReference>
<evidence type="ECO:0000313" key="10">
    <source>
        <dbReference type="EMBL" id="GFE53146.1"/>
    </source>
</evidence>
<dbReference type="GO" id="GO:0016787">
    <property type="term" value="F:hydrolase activity"/>
    <property type="evidence" value="ECO:0007669"/>
    <property type="project" value="UniProtKB-KW"/>
</dbReference>
<keyword evidence="11" id="KW-1185">Reference proteome</keyword>
<feature type="region of interest" description="Disordered" evidence="7">
    <location>
        <begin position="761"/>
        <end position="790"/>
    </location>
</feature>
<sequence length="1188" mass="133467">MVISRRLLRLKQIIARYMNHNLVDIHEASSYDVDHDSIPYCSPPHENGTAEQESTAARDSGTPSTGRLLKTAGKRSRLRVPVSKSGTSSQSPDEGFESLDINAHIVAWLKKNNITSMTHVQKLAIPKFIKSGNDVLVQSHTGSGKTLCFVIPMLDIYLKTITRAIETSLISVFSVIILPTRELATQVHSVVSAAGGYITKQMEQSAVSAPVAISCLVLIGGCPVEHDIKAVYRLKDNAISRPFVIATPGRLRHMIDALQQEMVWTFKELAMLVLDEADRLLEMGYQTDMTTIMGSMPKQRKTGFFSATLPSEVLAFAKRILRSYHFINADNHADHSMINADGTTPVTQGSESTATYATPRTLNNFYILLDPREKLHFLVLLLQRLKQSGVTKCAIFFLTCDLVDYFSLILPSVLDHGQGTDVRPTILYKIHRKMPTAKRQQNLDKFRKAHDGTNPSTNAKSNVPLQVMLCTDVFSRGIDIPQIEWVIQYDAPQDPNFYVHRIGRVSRAGAAGNALLLLNDTEESYVQFQVNRKIPLTPLPSDILDGIKCYYDTDPQPMPHVRHSHCTTVANGRPYLDFLAETAPEQPTIPWNYTCQMLSFLRSLLSKDRSMLLTATKAFVSYTRAYSEHRLKSIFEKKKVDYGGLATSFGVLKVPRVKEILGKALRNFSNSDLDTNSVPFTNEEQEQQRLLKLQQPREVKQKVVDKPKPAPVKAQRTRSEKRNAKRENLWREWEELAREESLAKKLRRGKITKEQYERLLKQAHDEPESSTDSDDAPEPEEQHDESDWERYRAENFVPRSTPPPRMVTGSINVPVTRSTGQVFRRQNTASRLSSQTYQGEPQPFKAALGPRAPMMMPRRATASVMTNTPGRSQYDQFPTTPHAQRRTTVPNIRTVVLPQNRQATAPSPVKVVAREKSPTAMPRQSTGMSRKSFVPSSYVSKVYPSYNPPNQVPTRVPTTPMFTPTRNNTAVFSRPQQPGAFVQPRAHNHIAFRGRNHSKGTSAQRKPSVFNDVVTKLKEHASSLPTVEAKEAAQLLGGFVSGTISVLAHIVGDIRGDIINGLFKPEDPSYDAAKAYYYSNNNHPSMPTGMTQRIDYIEEIEKCMQARSKSRNPRGAKKAQPPPQPRRVPEPPTQPMYRYQPAMPTPQHNMGTTFGQDPNMFSMMSERTLEEFLLNDGYLNSAPPSMPR</sequence>
<accession>A0A9W5T8V9</accession>
<dbReference type="Pfam" id="PF13959">
    <property type="entry name" value="CTE_SPB4"/>
    <property type="match status" value="1"/>
</dbReference>
<evidence type="ECO:0000256" key="6">
    <source>
        <dbReference type="RuleBase" id="RU365068"/>
    </source>
</evidence>
<keyword evidence="2 6" id="KW-0378">Hydrolase</keyword>
<comment type="similarity">
    <text evidence="6">Belongs to the DEAD box helicase family.</text>
</comment>
<feature type="region of interest" description="Disordered" evidence="7">
    <location>
        <begin position="36"/>
        <end position="95"/>
    </location>
</feature>
<evidence type="ECO:0000256" key="4">
    <source>
        <dbReference type="ARBA" id="ARBA00022840"/>
    </source>
</evidence>
<evidence type="ECO:0000256" key="1">
    <source>
        <dbReference type="ARBA" id="ARBA00022741"/>
    </source>
</evidence>
<comment type="function">
    <text evidence="6">RNA helicase.</text>
</comment>
<feature type="compositionally biased region" description="Basic and acidic residues" evidence="7">
    <location>
        <begin position="695"/>
        <end position="708"/>
    </location>
</feature>
<dbReference type="Proteomes" id="UP001057455">
    <property type="component" value="Unassembled WGS sequence"/>
</dbReference>
<feature type="region of interest" description="Disordered" evidence="7">
    <location>
        <begin position="694"/>
        <end position="725"/>
    </location>
</feature>
<feature type="compositionally biased region" description="Polar residues" evidence="7">
    <location>
        <begin position="49"/>
        <end position="65"/>
    </location>
</feature>
<keyword evidence="5 6" id="KW-0694">RNA-binding</keyword>
<dbReference type="EMBL" id="BLIY01000004">
    <property type="protein sequence ID" value="GFE53146.1"/>
    <property type="molecule type" value="Genomic_DNA"/>
</dbReference>
<feature type="compositionally biased region" description="Acidic residues" evidence="7">
    <location>
        <begin position="768"/>
        <end position="787"/>
    </location>
</feature>
<dbReference type="GO" id="GO:0003723">
    <property type="term" value="F:RNA binding"/>
    <property type="evidence" value="ECO:0007669"/>
    <property type="project" value="UniProtKB-UniRule"/>
</dbReference>
<dbReference type="GO" id="GO:0003724">
    <property type="term" value="F:RNA helicase activity"/>
    <property type="evidence" value="ECO:0007669"/>
    <property type="project" value="UniProtKB-EC"/>
</dbReference>
<reference evidence="10" key="1">
    <citation type="submission" date="2019-12" db="EMBL/GenBank/DDBJ databases">
        <title>Genome sequence of Babesia ovis.</title>
        <authorList>
            <person name="Yamagishi J."/>
            <person name="Sevinc F."/>
            <person name="Xuan X."/>
        </authorList>
    </citation>
    <scope>NUCLEOTIDE SEQUENCE</scope>
    <source>
        <strain evidence="10">Selcuk</strain>
    </source>
</reference>
<dbReference type="EC" id="3.6.4.13" evidence="6"/>
<dbReference type="GO" id="GO:0005524">
    <property type="term" value="F:ATP binding"/>
    <property type="evidence" value="ECO:0007669"/>
    <property type="project" value="UniProtKB-UniRule"/>
</dbReference>
<dbReference type="PROSITE" id="PS51192">
    <property type="entry name" value="HELICASE_ATP_BIND_1"/>
    <property type="match status" value="1"/>
</dbReference>
<comment type="caution">
    <text evidence="10">The sequence shown here is derived from an EMBL/GenBank/DDBJ whole genome shotgun (WGS) entry which is preliminary data.</text>
</comment>
<dbReference type="PANTHER" id="PTHR24031">
    <property type="entry name" value="RNA HELICASE"/>
    <property type="match status" value="1"/>
</dbReference>
<dbReference type="PROSITE" id="PS51194">
    <property type="entry name" value="HELICASE_CTER"/>
    <property type="match status" value="1"/>
</dbReference>
<evidence type="ECO:0000256" key="7">
    <source>
        <dbReference type="SAM" id="MobiDB-lite"/>
    </source>
</evidence>
<feature type="region of interest" description="Disordered" evidence="7">
    <location>
        <begin position="1105"/>
        <end position="1160"/>
    </location>
</feature>
<feature type="compositionally biased region" description="Basic residues" evidence="7">
    <location>
        <begin position="1108"/>
        <end position="1117"/>
    </location>
</feature>
<dbReference type="InterPro" id="IPR025313">
    <property type="entry name" value="SPB4-like_CTE"/>
</dbReference>
<dbReference type="InterPro" id="IPR011545">
    <property type="entry name" value="DEAD/DEAH_box_helicase_dom"/>
</dbReference>
<evidence type="ECO:0000259" key="8">
    <source>
        <dbReference type="PROSITE" id="PS51192"/>
    </source>
</evidence>
<dbReference type="InterPro" id="IPR014001">
    <property type="entry name" value="Helicase_ATP-bd"/>
</dbReference>
<dbReference type="SUPFAM" id="SSF52540">
    <property type="entry name" value="P-loop containing nucleoside triphosphate hydrolases"/>
    <property type="match status" value="2"/>
</dbReference>
<feature type="compositionally biased region" description="Polar residues" evidence="7">
    <location>
        <begin position="1146"/>
        <end position="1156"/>
    </location>
</feature>
<comment type="domain">
    <text evidence="6">The Q motif is unique to and characteristic of the DEAD box family of RNA helicases and controls ATP binding and hydrolysis.</text>
</comment>
<dbReference type="PROSITE" id="PS00039">
    <property type="entry name" value="DEAD_ATP_HELICASE"/>
    <property type="match status" value="1"/>
</dbReference>
<evidence type="ECO:0000256" key="3">
    <source>
        <dbReference type="ARBA" id="ARBA00022806"/>
    </source>
</evidence>
<feature type="domain" description="Helicase C-terminal" evidence="9">
    <location>
        <begin position="377"/>
        <end position="551"/>
    </location>
</feature>
<dbReference type="Gene3D" id="3.40.50.300">
    <property type="entry name" value="P-loop containing nucleotide triphosphate hydrolases"/>
    <property type="match status" value="2"/>
</dbReference>
<dbReference type="InterPro" id="IPR027417">
    <property type="entry name" value="P-loop_NTPase"/>
</dbReference>
<evidence type="ECO:0000256" key="5">
    <source>
        <dbReference type="ARBA" id="ARBA00022884"/>
    </source>
</evidence>
<keyword evidence="3 6" id="KW-0347">Helicase</keyword>
<evidence type="ECO:0000313" key="11">
    <source>
        <dbReference type="Proteomes" id="UP001057455"/>
    </source>
</evidence>